<dbReference type="GO" id="GO:0006302">
    <property type="term" value="P:double-strand break repair"/>
    <property type="evidence" value="ECO:0007669"/>
    <property type="project" value="TreeGrafter"/>
</dbReference>
<accession>A0A382YY13</accession>
<feature type="non-terminal residue" evidence="6">
    <location>
        <position position="195"/>
    </location>
</feature>
<evidence type="ECO:0000256" key="5">
    <source>
        <dbReference type="ARBA" id="ARBA00023125"/>
    </source>
</evidence>
<dbReference type="InterPro" id="IPR042174">
    <property type="entry name" value="RecF_2"/>
</dbReference>
<dbReference type="HAMAP" id="MF_00365">
    <property type="entry name" value="RecF"/>
    <property type="match status" value="1"/>
</dbReference>
<evidence type="ECO:0000313" key="6">
    <source>
        <dbReference type="EMBL" id="SVD88142.1"/>
    </source>
</evidence>
<keyword evidence="4" id="KW-0067">ATP-binding</keyword>
<dbReference type="InterPro" id="IPR027417">
    <property type="entry name" value="P-loop_NTPase"/>
</dbReference>
<evidence type="ECO:0000256" key="4">
    <source>
        <dbReference type="ARBA" id="ARBA00022840"/>
    </source>
</evidence>
<evidence type="ECO:0000256" key="3">
    <source>
        <dbReference type="ARBA" id="ARBA00022741"/>
    </source>
</evidence>
<dbReference type="InterPro" id="IPR018078">
    <property type="entry name" value="DNA-binding_RecF_CS"/>
</dbReference>
<name>A0A382YY13_9ZZZZ</name>
<dbReference type="PROSITE" id="PS00617">
    <property type="entry name" value="RECF_1"/>
    <property type="match status" value="1"/>
</dbReference>
<dbReference type="GO" id="GO:0006260">
    <property type="term" value="P:DNA replication"/>
    <property type="evidence" value="ECO:0007669"/>
    <property type="project" value="UniProtKB-KW"/>
</dbReference>
<proteinExistence type="inferred from homology"/>
<dbReference type="EMBL" id="UINC01179456">
    <property type="protein sequence ID" value="SVD88142.1"/>
    <property type="molecule type" value="Genomic_DNA"/>
</dbReference>
<dbReference type="PANTHER" id="PTHR32182">
    <property type="entry name" value="DNA REPLICATION AND REPAIR PROTEIN RECF"/>
    <property type="match status" value="1"/>
</dbReference>
<dbReference type="InterPro" id="IPR001238">
    <property type="entry name" value="DNA-binding_RecF"/>
</dbReference>
<dbReference type="AlphaFoldDB" id="A0A382YY13"/>
<evidence type="ECO:0008006" key="7">
    <source>
        <dbReference type="Google" id="ProtNLM"/>
    </source>
</evidence>
<feature type="non-terminal residue" evidence="6">
    <location>
        <position position="1"/>
    </location>
</feature>
<evidence type="ECO:0000256" key="1">
    <source>
        <dbReference type="ARBA" id="ARBA00022490"/>
    </source>
</evidence>
<reference evidence="6" key="1">
    <citation type="submission" date="2018-05" db="EMBL/GenBank/DDBJ databases">
        <authorList>
            <person name="Lanie J.A."/>
            <person name="Ng W.-L."/>
            <person name="Kazmierczak K.M."/>
            <person name="Andrzejewski T.M."/>
            <person name="Davidsen T.M."/>
            <person name="Wayne K.J."/>
            <person name="Tettelin H."/>
            <person name="Glass J.I."/>
            <person name="Rusch D."/>
            <person name="Podicherti R."/>
            <person name="Tsui H.-C.T."/>
            <person name="Winkler M.E."/>
        </authorList>
    </citation>
    <scope>NUCLEOTIDE SEQUENCE</scope>
</reference>
<dbReference type="GO" id="GO:0003697">
    <property type="term" value="F:single-stranded DNA binding"/>
    <property type="evidence" value="ECO:0007669"/>
    <property type="project" value="InterPro"/>
</dbReference>
<dbReference type="GO" id="GO:0005524">
    <property type="term" value="F:ATP binding"/>
    <property type="evidence" value="ECO:0007669"/>
    <property type="project" value="UniProtKB-KW"/>
</dbReference>
<keyword evidence="5" id="KW-0238">DNA-binding</keyword>
<dbReference type="GO" id="GO:0000731">
    <property type="term" value="P:DNA synthesis involved in DNA repair"/>
    <property type="evidence" value="ECO:0007669"/>
    <property type="project" value="TreeGrafter"/>
</dbReference>
<evidence type="ECO:0000256" key="2">
    <source>
        <dbReference type="ARBA" id="ARBA00022705"/>
    </source>
</evidence>
<protein>
    <recommendedName>
        <fullName evidence="7">DNA replication and repair protein RecF</fullName>
    </recommendedName>
</protein>
<keyword evidence="3" id="KW-0547">Nucleotide-binding</keyword>
<dbReference type="SUPFAM" id="SSF52540">
    <property type="entry name" value="P-loop containing nucleoside triphosphate hydrolases"/>
    <property type="match status" value="1"/>
</dbReference>
<organism evidence="6">
    <name type="scientific">marine metagenome</name>
    <dbReference type="NCBI Taxonomy" id="408172"/>
    <lineage>
        <taxon>unclassified sequences</taxon>
        <taxon>metagenomes</taxon>
        <taxon>ecological metagenomes</taxon>
    </lineage>
</organism>
<dbReference type="Gene3D" id="3.40.50.300">
    <property type="entry name" value="P-loop containing nucleotide triphosphate hydrolases"/>
    <property type="match status" value="1"/>
</dbReference>
<dbReference type="PANTHER" id="PTHR32182:SF0">
    <property type="entry name" value="DNA REPLICATION AND REPAIR PROTEIN RECF"/>
    <property type="match status" value="1"/>
</dbReference>
<sequence length="195" mass="21770">VQELSFPEEGVAIVGQNAQGKSNLLEAIYYLEIFRSFRGSKPQNLVAFGEDVFRLEGSIESREGGRLATHIAAGYEASTRRRKITINGNEPERVADAIGHLAAVVFSPADVRIIEGGPGARRRYMDVILSLNRDGYLESLQIYKHILSQRNSALRSGADMSVVRVWDDALAKSASKIMVERSEWVMGHREAFRKY</sequence>
<keyword evidence="2" id="KW-0235">DNA replication</keyword>
<keyword evidence="1" id="KW-0963">Cytoplasm</keyword>
<gene>
    <name evidence="6" type="ORF">METZ01_LOCUS440996</name>
</gene>
<dbReference type="Gene3D" id="1.20.1050.90">
    <property type="entry name" value="RecF/RecN/SMC, N-terminal domain"/>
    <property type="match status" value="1"/>
</dbReference>